<dbReference type="Gene3D" id="1.10.10.10">
    <property type="entry name" value="Winged helix-like DNA-binding domain superfamily/Winged helix DNA-binding domain"/>
    <property type="match status" value="1"/>
</dbReference>
<accession>A0ABV9RSP4</accession>
<dbReference type="InterPro" id="IPR036388">
    <property type="entry name" value="WH-like_DNA-bd_sf"/>
</dbReference>
<sequence length="1051" mass="111394">MGVTVRLAGPLRVERGSPPEALRIGSPKERRLLALLAARRPAVLTGEQLAEELWDGRAGRPPRHPAAGVATLVSRLRSRLDPDILVGDRSGYRLGAAPDVTVDLDEAARLLDEADRRLAAGATGLAASAAARALESLGTGEPLPEEADEPWVVAARAQWRELVRRARHADARAALGTGDADRARRAAAEAVGADRFDETAHRLLMRAHQLAGEPSRAVEHYHRLRTALADELGVEPAPRTRTEYLALLREQGPDRDGPEPRAGPPGARHCVGRADEIARLTRRWDAATRGRSGLVLLAGEAGIGKTRLAAEVTELAAATGGRVASARCHAAERSLFLQPLVDALGPVLAALPGPRTVDGPRTRVLAALFPDLVPDGSSPVERPEPRRVFAALAALLVDITATAPLLLVVDDLHNAGLATVELLHFLALRPGGARLLVCATVRAEEGATALAHLDDVAERLDLGPLDHAAVAALADRVGRRDLAPTIHRRTRGHPLFVVETLRGLDSGEVGVPETLQAAVLARVRRLGPEVEELLRAGAVLGATLDPEVAAGLLELPVPEVARRCERAAHARLLIPTAAAYEFANDLVHEVLHASTPAPVRRVHHRRAADLLSATPEAVGAHAAAAQDWPRAARALLLAGEAAARRGAMGDAESLHDRALAAAERVADLEIVGRVLLARAGAREGLERHEAAWTDLRSAAQAAREAGDRRLEMAVLRQLGGDVPIALGIPPAECVTYLRGGLRRAATLGDRVAEADLRGRLAVLATNDLRFGEALDQGRRAVAVARETGGDRALLVGLDGLKTAYAYTGMVDELAGVVDELEPLARRLQDRELLQWVVFEGSFPAVAAGRWDEARARIAEAVAVTEHSGYGGHDVWFHAHLGWVARLEGDLDEALHIGRRAVARCGEAGHRWWTPTACSLLAATLLERGSTEDVAEARTVAGRGLALAGRDGAAACRVRCLAPLAEIAAAHGDDTALVEADSLLAGVTAPPAAAWLLGADAYVSVARAWIARDRPARALRTLAPVLAAARAHGWRHLAERLDRIGTVAPARV</sequence>
<dbReference type="Pfam" id="PF00486">
    <property type="entry name" value="Trans_reg_C"/>
    <property type="match status" value="1"/>
</dbReference>
<keyword evidence="7" id="KW-0547">Nucleotide-binding</keyword>
<dbReference type="SUPFAM" id="SSF52540">
    <property type="entry name" value="P-loop containing nucleoside triphosphate hydrolases"/>
    <property type="match status" value="1"/>
</dbReference>
<proteinExistence type="inferred from homology"/>
<dbReference type="Gene3D" id="3.40.50.300">
    <property type="entry name" value="P-loop containing nucleotide triphosphate hydrolases"/>
    <property type="match status" value="1"/>
</dbReference>
<dbReference type="InterPro" id="IPR041664">
    <property type="entry name" value="AAA_16"/>
</dbReference>
<dbReference type="InterPro" id="IPR011990">
    <property type="entry name" value="TPR-like_helical_dom_sf"/>
</dbReference>
<evidence type="ECO:0000259" key="6">
    <source>
        <dbReference type="PROSITE" id="PS51755"/>
    </source>
</evidence>
<dbReference type="SUPFAM" id="SSF48452">
    <property type="entry name" value="TPR-like"/>
    <property type="match status" value="3"/>
</dbReference>
<dbReference type="Proteomes" id="UP001595909">
    <property type="component" value="Unassembled WGS sequence"/>
</dbReference>
<protein>
    <submittedName>
        <fullName evidence="7">ATP-binding protein</fullName>
    </submittedName>
</protein>
<dbReference type="SUPFAM" id="SSF46894">
    <property type="entry name" value="C-terminal effector domain of the bipartite response regulators"/>
    <property type="match status" value="1"/>
</dbReference>
<evidence type="ECO:0000256" key="1">
    <source>
        <dbReference type="ARBA" id="ARBA00005820"/>
    </source>
</evidence>
<dbReference type="InterPro" id="IPR051677">
    <property type="entry name" value="AfsR-DnrI-RedD_regulator"/>
</dbReference>
<evidence type="ECO:0000256" key="2">
    <source>
        <dbReference type="ARBA" id="ARBA00023015"/>
    </source>
</evidence>
<evidence type="ECO:0000256" key="5">
    <source>
        <dbReference type="PROSITE-ProRule" id="PRU01091"/>
    </source>
</evidence>
<gene>
    <name evidence="7" type="ORF">ACFPEL_28110</name>
</gene>
<evidence type="ECO:0000256" key="4">
    <source>
        <dbReference type="ARBA" id="ARBA00023163"/>
    </source>
</evidence>
<keyword evidence="8" id="KW-1185">Reference proteome</keyword>
<dbReference type="EMBL" id="JBHSIM010000059">
    <property type="protein sequence ID" value="MFC4836301.1"/>
    <property type="molecule type" value="Genomic_DNA"/>
</dbReference>
<comment type="similarity">
    <text evidence="1">Belongs to the AfsR/DnrI/RedD regulatory family.</text>
</comment>
<dbReference type="InterPro" id="IPR016032">
    <property type="entry name" value="Sig_transdc_resp-reg_C-effctor"/>
</dbReference>
<dbReference type="InterPro" id="IPR027417">
    <property type="entry name" value="P-loop_NTPase"/>
</dbReference>
<dbReference type="GO" id="GO:0005524">
    <property type="term" value="F:ATP binding"/>
    <property type="evidence" value="ECO:0007669"/>
    <property type="project" value="UniProtKB-KW"/>
</dbReference>
<dbReference type="InterPro" id="IPR001867">
    <property type="entry name" value="OmpR/PhoB-type_DNA-bd"/>
</dbReference>
<keyword evidence="2" id="KW-0805">Transcription regulation</keyword>
<dbReference type="RefSeq" id="WP_274192094.1">
    <property type="nucleotide sequence ID" value="NZ_BAABHN010000059.1"/>
</dbReference>
<feature type="domain" description="OmpR/PhoB-type" evidence="6">
    <location>
        <begin position="1"/>
        <end position="96"/>
    </location>
</feature>
<reference evidence="8" key="1">
    <citation type="journal article" date="2019" name="Int. J. Syst. Evol. Microbiol.">
        <title>The Global Catalogue of Microorganisms (GCM) 10K type strain sequencing project: providing services to taxonomists for standard genome sequencing and annotation.</title>
        <authorList>
            <consortium name="The Broad Institute Genomics Platform"/>
            <consortium name="The Broad Institute Genome Sequencing Center for Infectious Disease"/>
            <person name="Wu L."/>
            <person name="Ma J."/>
        </authorList>
    </citation>
    <scope>NUCLEOTIDE SEQUENCE [LARGE SCALE GENOMIC DNA]</scope>
    <source>
        <strain evidence="8">CCUG 50347</strain>
    </source>
</reference>
<dbReference type="PROSITE" id="PS51755">
    <property type="entry name" value="OMPR_PHOB"/>
    <property type="match status" value="1"/>
</dbReference>
<dbReference type="PANTHER" id="PTHR35807">
    <property type="entry name" value="TRANSCRIPTIONAL REGULATOR REDD-RELATED"/>
    <property type="match status" value="1"/>
</dbReference>
<dbReference type="Gene3D" id="1.25.40.10">
    <property type="entry name" value="Tetratricopeptide repeat domain"/>
    <property type="match status" value="3"/>
</dbReference>
<dbReference type="InterPro" id="IPR005158">
    <property type="entry name" value="BTAD"/>
</dbReference>
<evidence type="ECO:0000313" key="7">
    <source>
        <dbReference type="EMBL" id="MFC4836301.1"/>
    </source>
</evidence>
<dbReference type="Pfam" id="PF13191">
    <property type="entry name" value="AAA_16"/>
    <property type="match status" value="1"/>
</dbReference>
<keyword evidence="4" id="KW-0804">Transcription</keyword>
<organism evidence="7 8">
    <name type="scientific">Actinomycetospora chibensis</name>
    <dbReference type="NCBI Taxonomy" id="663606"/>
    <lineage>
        <taxon>Bacteria</taxon>
        <taxon>Bacillati</taxon>
        <taxon>Actinomycetota</taxon>
        <taxon>Actinomycetes</taxon>
        <taxon>Pseudonocardiales</taxon>
        <taxon>Pseudonocardiaceae</taxon>
        <taxon>Actinomycetospora</taxon>
    </lineage>
</organism>
<feature type="DNA-binding region" description="OmpR/PhoB-type" evidence="5">
    <location>
        <begin position="1"/>
        <end position="96"/>
    </location>
</feature>
<evidence type="ECO:0000256" key="3">
    <source>
        <dbReference type="ARBA" id="ARBA00023125"/>
    </source>
</evidence>
<dbReference type="PANTHER" id="PTHR35807:SF1">
    <property type="entry name" value="TRANSCRIPTIONAL REGULATOR REDD"/>
    <property type="match status" value="1"/>
</dbReference>
<comment type="caution">
    <text evidence="7">The sequence shown here is derived from an EMBL/GenBank/DDBJ whole genome shotgun (WGS) entry which is preliminary data.</text>
</comment>
<keyword evidence="7" id="KW-0067">ATP-binding</keyword>
<evidence type="ECO:0000313" key="8">
    <source>
        <dbReference type="Proteomes" id="UP001595909"/>
    </source>
</evidence>
<dbReference type="SMART" id="SM00862">
    <property type="entry name" value="Trans_reg_C"/>
    <property type="match status" value="1"/>
</dbReference>
<keyword evidence="3 5" id="KW-0238">DNA-binding</keyword>
<dbReference type="Pfam" id="PF03704">
    <property type="entry name" value="BTAD"/>
    <property type="match status" value="1"/>
</dbReference>
<dbReference type="SMART" id="SM01043">
    <property type="entry name" value="BTAD"/>
    <property type="match status" value="1"/>
</dbReference>
<name>A0ABV9RSP4_9PSEU</name>